<dbReference type="SUPFAM" id="SSF52799">
    <property type="entry name" value="(Phosphotyrosine protein) phosphatases II"/>
    <property type="match status" value="2"/>
</dbReference>
<dbReference type="GeneID" id="76151568"/>
<dbReference type="InterPro" id="IPR020422">
    <property type="entry name" value="TYR_PHOSPHATASE_DUAL_dom"/>
</dbReference>
<evidence type="ECO:0000313" key="7">
    <source>
        <dbReference type="Proteomes" id="UP001204833"/>
    </source>
</evidence>
<feature type="region of interest" description="Disordered" evidence="3">
    <location>
        <begin position="540"/>
        <end position="564"/>
    </location>
</feature>
<evidence type="ECO:0000259" key="5">
    <source>
        <dbReference type="PROSITE" id="PS50056"/>
    </source>
</evidence>
<organism evidence="6 7">
    <name type="scientific">Candida theae</name>
    <dbReference type="NCBI Taxonomy" id="1198502"/>
    <lineage>
        <taxon>Eukaryota</taxon>
        <taxon>Fungi</taxon>
        <taxon>Dikarya</taxon>
        <taxon>Ascomycota</taxon>
        <taxon>Saccharomycotina</taxon>
        <taxon>Pichiomycetes</taxon>
        <taxon>Debaryomycetaceae</taxon>
        <taxon>Candida/Lodderomyces clade</taxon>
        <taxon>Candida</taxon>
    </lineage>
</organism>
<dbReference type="InterPro" id="IPR047949">
    <property type="entry name" value="PPS1_DSP"/>
</dbReference>
<dbReference type="PROSITE" id="PS00383">
    <property type="entry name" value="TYR_PHOSPHATASE_1"/>
    <property type="match status" value="1"/>
</dbReference>
<feature type="compositionally biased region" description="Low complexity" evidence="3">
    <location>
        <begin position="1"/>
        <end position="19"/>
    </location>
</feature>
<dbReference type="EMBL" id="JAIHNG010000129">
    <property type="protein sequence ID" value="KAI5956024.1"/>
    <property type="molecule type" value="Genomic_DNA"/>
</dbReference>
<dbReference type="Proteomes" id="UP001204833">
    <property type="component" value="Unassembled WGS sequence"/>
</dbReference>
<evidence type="ECO:0000313" key="6">
    <source>
        <dbReference type="EMBL" id="KAI5956024.1"/>
    </source>
</evidence>
<feature type="region of interest" description="Disordered" evidence="3">
    <location>
        <begin position="1"/>
        <end position="42"/>
    </location>
</feature>
<keyword evidence="7" id="KW-1185">Reference proteome</keyword>
<feature type="compositionally biased region" description="Polar residues" evidence="3">
    <location>
        <begin position="550"/>
        <end position="564"/>
    </location>
</feature>
<dbReference type="GO" id="GO:0008138">
    <property type="term" value="F:protein tyrosine/serine/threonine phosphatase activity"/>
    <property type="evidence" value="ECO:0007669"/>
    <property type="project" value="InterPro"/>
</dbReference>
<dbReference type="InterPro" id="IPR029021">
    <property type="entry name" value="Prot-tyrosine_phosphatase-like"/>
</dbReference>
<dbReference type="SUPFAM" id="SSF48371">
    <property type="entry name" value="ARM repeat"/>
    <property type="match status" value="1"/>
</dbReference>
<proteinExistence type="predicted"/>
<dbReference type="InterPro" id="IPR016024">
    <property type="entry name" value="ARM-type_fold"/>
</dbReference>
<keyword evidence="2" id="KW-0904">Protein phosphatase</keyword>
<dbReference type="Pfam" id="PF00782">
    <property type="entry name" value="DSPc"/>
    <property type="match status" value="1"/>
</dbReference>
<feature type="compositionally biased region" description="Low complexity" evidence="3">
    <location>
        <begin position="792"/>
        <end position="801"/>
    </location>
</feature>
<feature type="region of interest" description="Disordered" evidence="3">
    <location>
        <begin position="775"/>
        <end position="818"/>
    </location>
</feature>
<keyword evidence="1" id="KW-0378">Hydrolase</keyword>
<dbReference type="GO" id="GO:0033260">
    <property type="term" value="P:nuclear DNA replication"/>
    <property type="evidence" value="ECO:0007669"/>
    <property type="project" value="InterPro"/>
</dbReference>
<dbReference type="PROSITE" id="PS50056">
    <property type="entry name" value="TYR_PHOSPHATASE_2"/>
    <property type="match status" value="1"/>
</dbReference>
<feature type="compositionally biased region" description="Acidic residues" evidence="3">
    <location>
        <begin position="802"/>
        <end position="817"/>
    </location>
</feature>
<evidence type="ECO:0000256" key="3">
    <source>
        <dbReference type="SAM" id="MobiDB-lite"/>
    </source>
</evidence>
<gene>
    <name evidence="6" type="ORF">KGF57_003510</name>
</gene>
<evidence type="ECO:0000256" key="1">
    <source>
        <dbReference type="ARBA" id="ARBA00022801"/>
    </source>
</evidence>
<evidence type="ECO:0000259" key="4">
    <source>
        <dbReference type="PROSITE" id="PS50054"/>
    </source>
</evidence>
<reference evidence="6 7" key="1">
    <citation type="journal article" date="2022" name="DNA Res.">
        <title>Genome analysis of five recently described species of the CUG-Ser clade uncovers Candida theae as a new hybrid lineage with pathogenic potential in the Candida parapsilosis species complex.</title>
        <authorList>
            <person name="Mixao V."/>
            <person name="Del Olmo V."/>
            <person name="Hegedusova E."/>
            <person name="Saus E."/>
            <person name="Pryszcz L."/>
            <person name="Cillingova A."/>
            <person name="Nosek J."/>
            <person name="Gabaldon T."/>
        </authorList>
    </citation>
    <scope>NUCLEOTIDE SEQUENCE [LARGE SCALE GENOMIC DNA]</scope>
    <source>
        <strain evidence="6 7">CBS 12239</strain>
    </source>
</reference>
<comment type="caution">
    <text evidence="6">The sequence shown here is derived from an EMBL/GenBank/DDBJ whole genome shotgun (WGS) entry which is preliminary data.</text>
</comment>
<dbReference type="SMART" id="SM00195">
    <property type="entry name" value="DSPc"/>
    <property type="match status" value="1"/>
</dbReference>
<dbReference type="PANTHER" id="PTHR47550:SF1">
    <property type="entry name" value="DUAL SPECIFICITY PROTEIN PHOSPHATASE PPS1"/>
    <property type="match status" value="1"/>
</dbReference>
<dbReference type="InterPro" id="IPR053239">
    <property type="entry name" value="Dual_spec_PTase"/>
</dbReference>
<dbReference type="PANTHER" id="PTHR47550">
    <property type="entry name" value="DUAL SPECIFICITY PROTEIN PHOSPHATASE PPS1"/>
    <property type="match status" value="1"/>
</dbReference>
<protein>
    <submittedName>
        <fullName evidence="6">PPS1</fullName>
    </submittedName>
</protein>
<evidence type="ECO:0000256" key="2">
    <source>
        <dbReference type="ARBA" id="ARBA00022912"/>
    </source>
</evidence>
<dbReference type="InterPro" id="IPR000340">
    <property type="entry name" value="Dual-sp_phosphatase_cat-dom"/>
</dbReference>
<dbReference type="InterPro" id="IPR016130">
    <property type="entry name" value="Tyr_Pase_AS"/>
</dbReference>
<accession>A0AAD5BD29</accession>
<dbReference type="Gene3D" id="3.90.190.10">
    <property type="entry name" value="Protein tyrosine phosphatase superfamily"/>
    <property type="match status" value="1"/>
</dbReference>
<dbReference type="CDD" id="cd14516">
    <property type="entry name" value="DSP_fungal_PPS1"/>
    <property type="match status" value="1"/>
</dbReference>
<dbReference type="RefSeq" id="XP_051608006.1">
    <property type="nucleotide sequence ID" value="XM_051752937.1"/>
</dbReference>
<dbReference type="PROSITE" id="PS50054">
    <property type="entry name" value="TYR_PHOSPHATASE_DUAL"/>
    <property type="match status" value="1"/>
</dbReference>
<feature type="domain" description="Tyrosine specific protein phosphatases" evidence="5">
    <location>
        <begin position="940"/>
        <end position="1011"/>
    </location>
</feature>
<feature type="domain" description="Tyrosine-protein phosphatase" evidence="4">
    <location>
        <begin position="834"/>
        <end position="1024"/>
    </location>
</feature>
<dbReference type="AlphaFoldDB" id="A0AAD5BD29"/>
<name>A0AAD5BD29_9ASCO</name>
<sequence length="1078" mass="123304">MLSSSSSSSSSIAAPSTQQPQPPPQQPPQQQPPQQQQSSHNYEVRSILDTSSITSENSRPPTTIASSVSIPGLLITSSNEETTSPTQVVSTIEKSLLTATSSCTSMNPHKSCKRSSSSSNDLLYERDRFRARLRSFNVSFPDHETDDDTCHHHHHLHYERKHHQHQTEPKDGSVPPLNYCACQNEPASLEGDANPCDVCDGIGFKTTKLTMGHPEEVKTLADNFKFEHLTLVQLRQMFDKYFNSELPPTNEMFPWLHGLHDDNFAQRSFFLHQQQQQQQKLGLGMNNVFMDYKTAKPQSSSFLMCVTDGTCPVELHNTVRLFEVLQKIDVSKSEIRDIIALIWKSVDHETLLKGEQLSYIEEEEMIDLLTADCIKLNVVPFFLNLDPDRGISLRNFQIQVAKLSTCSDFVVYGSDSGVLQSIARVLWLAQRDEEQSSGITVPERKVYILDEHLGNAYEQTSTTSLNAPLRSFFHFSKLSSTNLHYQLKDPLLLWDNNFQLREKVETTLMSTATKICQNVYVGNFWDHQIMIHYLQQKKSVTTSETRKSSKPVTPYSSPANSIMSQSNCKSSQDYINLLPRPKSNYKLFLHCHSDASFPDLGELGELLFRYTISSHESQDTDEHHQLSFPPSGSIGIGDCKRDNLRSIVNTCKLIYLYSSSMSPRGLGTLIYCSDGYTESSLLVLCYMMYALNLPLDEVMLQLHCFYERPFYIFNSDVVILRKLEPLLRKYSPLVKQQGGVMNWGEMEEISSAEINEILLGVPKKNSNAKLGYIFNSDEEEEEEEDDDDDSSLSEGDSSSSSEEGEEEDEEDEEDEDAEMKKFAIDWVKEVEGSIPSKILPYLYLGSLKHASCLPLLNKLGIKKVISVGESLPWLNGYKFRKYNDTIVDQDNEDIEIINILPKQRHHHRHRHNSKLHWNTTIDTIMKVNNLEDDGIDELSQQLPKILDFINEEYVKTQGNTKILVHCRVGVSRSATVVIAEIVKRFQVSLPMAYLYVRVRRLNIIIQPNLRFMYELFKWEQELKQARLKNGKEEDNFGSRGEMESSLARYHDGTHYLREIDWFIMCREIMKLNLPYLNN</sequence>
<feature type="compositionally biased region" description="Acidic residues" evidence="3">
    <location>
        <begin position="776"/>
        <end position="791"/>
    </location>
</feature>
<feature type="compositionally biased region" description="Pro residues" evidence="3">
    <location>
        <begin position="20"/>
        <end position="31"/>
    </location>
</feature>
<dbReference type="InterPro" id="IPR000387">
    <property type="entry name" value="Tyr_Pase_dom"/>
</dbReference>
<dbReference type="GO" id="GO:0005634">
    <property type="term" value="C:nucleus"/>
    <property type="evidence" value="ECO:0007669"/>
    <property type="project" value="GOC"/>
</dbReference>